<evidence type="ECO:0000313" key="9">
    <source>
        <dbReference type="EMBL" id="SEN26430.1"/>
    </source>
</evidence>
<dbReference type="STRING" id="1077947.SAMN05216227_101024"/>
<dbReference type="SUPFAM" id="SSF52141">
    <property type="entry name" value="Uracil-DNA glycosylase-like"/>
    <property type="match status" value="1"/>
</dbReference>
<dbReference type="InterPro" id="IPR051536">
    <property type="entry name" value="UDG_Type-4/5"/>
</dbReference>
<keyword evidence="7" id="KW-0234">DNA repair</keyword>
<evidence type="ECO:0000256" key="7">
    <source>
        <dbReference type="ARBA" id="ARBA00023204"/>
    </source>
</evidence>
<evidence type="ECO:0000256" key="5">
    <source>
        <dbReference type="ARBA" id="ARBA00023004"/>
    </source>
</evidence>
<reference evidence="9 10" key="1">
    <citation type="submission" date="2016-10" db="EMBL/GenBank/DDBJ databases">
        <authorList>
            <person name="de Groot N.N."/>
        </authorList>
    </citation>
    <scope>NUCLEOTIDE SEQUENCE [LARGE SCALE GENOMIC DNA]</scope>
    <source>
        <strain evidence="9 10">CGMCC 1.10836</strain>
    </source>
</reference>
<keyword evidence="2" id="KW-0479">Metal-binding</keyword>
<evidence type="ECO:0000256" key="2">
    <source>
        <dbReference type="ARBA" id="ARBA00022723"/>
    </source>
</evidence>
<dbReference type="EMBL" id="FOCO01000010">
    <property type="protein sequence ID" value="SEN26430.1"/>
    <property type="molecule type" value="Genomic_DNA"/>
</dbReference>
<dbReference type="CDD" id="cd10030">
    <property type="entry name" value="UDG-F4_TTUDGA_SPO1dp_like"/>
    <property type="match status" value="1"/>
</dbReference>
<dbReference type="InterPro" id="IPR005122">
    <property type="entry name" value="Uracil-DNA_glycosylase-like"/>
</dbReference>
<dbReference type="SMART" id="SM00987">
    <property type="entry name" value="UreE_C"/>
    <property type="match status" value="1"/>
</dbReference>
<dbReference type="GO" id="GO:0006281">
    <property type="term" value="P:DNA repair"/>
    <property type="evidence" value="ECO:0007669"/>
    <property type="project" value="UniProtKB-KW"/>
</dbReference>
<keyword evidence="4" id="KW-0378">Hydrolase</keyword>
<dbReference type="GO" id="GO:0051539">
    <property type="term" value="F:4 iron, 4 sulfur cluster binding"/>
    <property type="evidence" value="ECO:0007669"/>
    <property type="project" value="UniProtKB-KW"/>
</dbReference>
<evidence type="ECO:0000256" key="3">
    <source>
        <dbReference type="ARBA" id="ARBA00022763"/>
    </source>
</evidence>
<keyword evidence="1" id="KW-0004">4Fe-4S</keyword>
<dbReference type="Pfam" id="PF03167">
    <property type="entry name" value="UDG"/>
    <property type="match status" value="1"/>
</dbReference>
<organism evidence="9 10">
    <name type="scientific">Pseudorhodobacter antarcticus</name>
    <dbReference type="NCBI Taxonomy" id="1077947"/>
    <lineage>
        <taxon>Bacteria</taxon>
        <taxon>Pseudomonadati</taxon>
        <taxon>Pseudomonadota</taxon>
        <taxon>Alphaproteobacteria</taxon>
        <taxon>Rhodobacterales</taxon>
        <taxon>Paracoccaceae</taxon>
        <taxon>Pseudorhodobacter</taxon>
    </lineage>
</organism>
<keyword evidence="3" id="KW-0227">DNA damage</keyword>
<name>A0A1H8F483_9RHOB</name>
<dbReference type="Proteomes" id="UP000183002">
    <property type="component" value="Unassembled WGS sequence"/>
</dbReference>
<dbReference type="AlphaFoldDB" id="A0A1H8F483"/>
<dbReference type="PANTHER" id="PTHR33693">
    <property type="entry name" value="TYPE-5 URACIL-DNA GLYCOSYLASE"/>
    <property type="match status" value="1"/>
</dbReference>
<dbReference type="SMART" id="SM00986">
    <property type="entry name" value="UDG"/>
    <property type="match status" value="1"/>
</dbReference>
<dbReference type="RefSeq" id="WP_050518381.1">
    <property type="nucleotide sequence ID" value="NZ_FOCO01000010.1"/>
</dbReference>
<dbReference type="PANTHER" id="PTHR33693:SF1">
    <property type="entry name" value="TYPE-4 URACIL-DNA GLYCOSYLASE"/>
    <property type="match status" value="1"/>
</dbReference>
<dbReference type="OrthoDB" id="5290748at2"/>
<evidence type="ECO:0000256" key="1">
    <source>
        <dbReference type="ARBA" id="ARBA00022485"/>
    </source>
</evidence>
<dbReference type="InterPro" id="IPR036895">
    <property type="entry name" value="Uracil-DNA_glycosylase-like_sf"/>
</dbReference>
<keyword evidence="10" id="KW-1185">Reference proteome</keyword>
<gene>
    <name evidence="9" type="ORF">SAMN05216227_101024</name>
</gene>
<accession>A0A1H8F483</accession>
<sequence>MGINTPLADYDWHAALAALAWQVDLGVAEFSVDDPIDRYALPEKLEPIVARFKAAAIAPAPANPAQDAIAAATHAANACQTLDDVRAALTAFDLCDLKKGTRGLVFADGTPGALMVIGNPPTREEEGEGRPFTGPAGSLLDKMLAAIGHERSSNNPATSAYLAAALPWRIPGDNDPGDADIAMLRPFLLRHIALAKPRVIIAMGAAPCRVVLGQNPPRGVWTDVAGIPVMPMQHPTNLFKSPAAKRDAWAHLLAVKARLAQ</sequence>
<dbReference type="GO" id="GO:0097506">
    <property type="term" value="F:deaminated base DNA N-glycosylase activity"/>
    <property type="evidence" value="ECO:0007669"/>
    <property type="project" value="UniProtKB-ARBA"/>
</dbReference>
<dbReference type="GO" id="GO:0046872">
    <property type="term" value="F:metal ion binding"/>
    <property type="evidence" value="ECO:0007669"/>
    <property type="project" value="UniProtKB-KW"/>
</dbReference>
<keyword evidence="5" id="KW-0408">Iron</keyword>
<dbReference type="Gene3D" id="3.40.470.10">
    <property type="entry name" value="Uracil-DNA glycosylase-like domain"/>
    <property type="match status" value="1"/>
</dbReference>
<feature type="domain" description="Uracil-DNA glycosylase-like" evidence="8">
    <location>
        <begin position="106"/>
        <end position="253"/>
    </location>
</feature>
<evidence type="ECO:0000259" key="8">
    <source>
        <dbReference type="SMART" id="SM00986"/>
    </source>
</evidence>
<evidence type="ECO:0000256" key="4">
    <source>
        <dbReference type="ARBA" id="ARBA00022801"/>
    </source>
</evidence>
<proteinExistence type="predicted"/>
<protein>
    <submittedName>
        <fullName evidence="9">DNA polymerase</fullName>
    </submittedName>
</protein>
<evidence type="ECO:0000313" key="10">
    <source>
        <dbReference type="Proteomes" id="UP000183002"/>
    </source>
</evidence>
<keyword evidence="6" id="KW-0411">Iron-sulfur</keyword>
<evidence type="ECO:0000256" key="6">
    <source>
        <dbReference type="ARBA" id="ARBA00023014"/>
    </source>
</evidence>